<dbReference type="SUPFAM" id="SSF53383">
    <property type="entry name" value="PLP-dependent transferases"/>
    <property type="match status" value="1"/>
</dbReference>
<dbReference type="Gene3D" id="3.90.1150.10">
    <property type="entry name" value="Aspartate Aminotransferase, domain 1"/>
    <property type="match status" value="1"/>
</dbReference>
<dbReference type="EMBL" id="DSMG01000051">
    <property type="protein sequence ID" value="HDX30743.1"/>
    <property type="molecule type" value="Genomic_DNA"/>
</dbReference>
<dbReference type="PANTHER" id="PTHR43586:SF21">
    <property type="entry name" value="PYRIDOXAL PHOSPHATE (PLP)-DEPENDENT ASPARTATE AMINOTRANSFERASE SUPERFAMILY"/>
    <property type="match status" value="1"/>
</dbReference>
<evidence type="ECO:0000313" key="2">
    <source>
        <dbReference type="EMBL" id="HDX30743.1"/>
    </source>
</evidence>
<dbReference type="NCBIfam" id="TIGR01976">
    <property type="entry name" value="am_tr_V_VC1184"/>
    <property type="match status" value="1"/>
</dbReference>
<dbReference type="InterPro" id="IPR015424">
    <property type="entry name" value="PyrdxlP-dep_Trfase"/>
</dbReference>
<dbReference type="InterPro" id="IPR015422">
    <property type="entry name" value="PyrdxlP-dep_Trfase_small"/>
</dbReference>
<dbReference type="InterPro" id="IPR000192">
    <property type="entry name" value="Aminotrans_V_dom"/>
</dbReference>
<accession>A0A7C1J9E8</accession>
<gene>
    <name evidence="2" type="ORF">ENQ20_04530</name>
</gene>
<dbReference type="PANTHER" id="PTHR43586">
    <property type="entry name" value="CYSTEINE DESULFURASE"/>
    <property type="match status" value="1"/>
</dbReference>
<organism evidence="2">
    <name type="scientific">Caldilinea aerophila</name>
    <dbReference type="NCBI Taxonomy" id="133453"/>
    <lineage>
        <taxon>Bacteria</taxon>
        <taxon>Bacillati</taxon>
        <taxon>Chloroflexota</taxon>
        <taxon>Caldilineae</taxon>
        <taxon>Caldilineales</taxon>
        <taxon>Caldilineaceae</taxon>
        <taxon>Caldilinea</taxon>
    </lineage>
</organism>
<dbReference type="Gene3D" id="3.40.640.10">
    <property type="entry name" value="Type I PLP-dependent aspartate aminotransferase-like (Major domain)"/>
    <property type="match status" value="1"/>
</dbReference>
<dbReference type="InterPro" id="IPR015421">
    <property type="entry name" value="PyrdxlP-dep_Trfase_major"/>
</dbReference>
<name>A0A7C1J9E8_9CHLR</name>
<comment type="caution">
    <text evidence="2">The sequence shown here is derived from an EMBL/GenBank/DDBJ whole genome shotgun (WGS) entry which is preliminary data.</text>
</comment>
<dbReference type="AlphaFoldDB" id="A0A7C1J9E8"/>
<evidence type="ECO:0000259" key="1">
    <source>
        <dbReference type="Pfam" id="PF00266"/>
    </source>
</evidence>
<protein>
    <submittedName>
        <fullName evidence="2">Cysteine desulfurase-like protein</fullName>
    </submittedName>
</protein>
<sequence>MFDALFVRQQFPALSERYNGKPAIFFDNPGGTQVHESVIRAMTDYLTRCNANTHGVFATSRLSDETLDYARQAAADLLGAAPEEVIFGANMTTLTFMLSRSLAAEFGPDDEIIVTRLDHDANVWPWVMMAEDTGAQVRWADVDLETCTLDMEHLRSLINERTRLVAVGYASNAVGTINDVKTIVRWAKEAGAYTYIDAVQYAPHGLIDVKALDCDFLACSAYKFFGPHIGLLYGKREHLERLRAYRVRPAGEALPGKWETGTKNHEGMAGAAAAIDYIASLGATYGRAPAHASRREKLAAAWEVIGAYEYQLMDRLLTGLKLIPRVRIYGITDRMDWDKRLATVSIRKEGLTPEALALKLAEENIFVWNGNFYAVSISERLGVEESGGLVRIGLVHYNTLEEVDRCLTAIDRA</sequence>
<feature type="domain" description="Aminotransferase class V" evidence="1">
    <location>
        <begin position="24"/>
        <end position="405"/>
    </location>
</feature>
<proteinExistence type="predicted"/>
<reference evidence="2" key="1">
    <citation type="journal article" date="2020" name="mSystems">
        <title>Genome- and Community-Level Interaction Insights into Carbon Utilization and Element Cycling Functions of Hydrothermarchaeota in Hydrothermal Sediment.</title>
        <authorList>
            <person name="Zhou Z."/>
            <person name="Liu Y."/>
            <person name="Xu W."/>
            <person name="Pan J."/>
            <person name="Luo Z.H."/>
            <person name="Li M."/>
        </authorList>
    </citation>
    <scope>NUCLEOTIDE SEQUENCE [LARGE SCALE GENOMIC DNA]</scope>
    <source>
        <strain evidence="2">SpSt-289</strain>
    </source>
</reference>
<dbReference type="InterPro" id="IPR011340">
    <property type="entry name" value="Cys_dSase-rel"/>
</dbReference>
<dbReference type="Pfam" id="PF00266">
    <property type="entry name" value="Aminotran_5"/>
    <property type="match status" value="1"/>
</dbReference>